<accession>A0A154VRJ7</accession>
<dbReference type="InterPro" id="IPR021521">
    <property type="entry name" value="DUF3185"/>
</dbReference>
<gene>
    <name evidence="2" type="ORF">AUP43_12560</name>
</gene>
<evidence type="ECO:0000313" key="2">
    <source>
        <dbReference type="EMBL" id="KZD03848.1"/>
    </source>
</evidence>
<keyword evidence="3" id="KW-1185">Reference proteome</keyword>
<evidence type="ECO:0000313" key="3">
    <source>
        <dbReference type="Proteomes" id="UP000076400"/>
    </source>
</evidence>
<comment type="caution">
    <text evidence="2">The sequence shown here is derived from an EMBL/GenBank/DDBJ whole genome shotgun (WGS) entry which is preliminary data.</text>
</comment>
<dbReference type="Pfam" id="PF11381">
    <property type="entry name" value="DUF3185"/>
    <property type="match status" value="1"/>
</dbReference>
<feature type="transmembrane region" description="Helical" evidence="1">
    <location>
        <begin position="46"/>
        <end position="65"/>
    </location>
</feature>
<keyword evidence="1" id="KW-1133">Transmembrane helix</keyword>
<dbReference type="NCBIfam" id="TIGR01167">
    <property type="entry name" value="LPXTG_anchor"/>
    <property type="match status" value="1"/>
</dbReference>
<keyword evidence="1" id="KW-0472">Membrane</keyword>
<dbReference type="Proteomes" id="UP000076400">
    <property type="component" value="Unassembled WGS sequence"/>
</dbReference>
<dbReference type="AlphaFoldDB" id="A0A154VRJ7"/>
<evidence type="ECO:0000256" key="1">
    <source>
        <dbReference type="SAM" id="Phobius"/>
    </source>
</evidence>
<organism evidence="2 3">
    <name type="scientific">Oceanibaculum pacificum</name>
    <dbReference type="NCBI Taxonomy" id="580166"/>
    <lineage>
        <taxon>Bacteria</taxon>
        <taxon>Pseudomonadati</taxon>
        <taxon>Pseudomonadota</taxon>
        <taxon>Alphaproteobacteria</taxon>
        <taxon>Rhodospirillales</taxon>
        <taxon>Oceanibaculaceae</taxon>
        <taxon>Oceanibaculum</taxon>
    </lineage>
</organism>
<proteinExistence type="predicted"/>
<protein>
    <submittedName>
        <fullName evidence="2">Uncharacterized protein</fullName>
    </submittedName>
</protein>
<dbReference type="STRING" id="580166.AUP43_12560"/>
<dbReference type="EMBL" id="LPXN01000140">
    <property type="protein sequence ID" value="KZD03848.1"/>
    <property type="molecule type" value="Genomic_DNA"/>
</dbReference>
<dbReference type="OrthoDB" id="6199344at2"/>
<reference evidence="2 3" key="1">
    <citation type="submission" date="2015-12" db="EMBL/GenBank/DDBJ databases">
        <title>Genome sequence of Oceanibaculum pacificum MCCC 1A02656.</title>
        <authorList>
            <person name="Lu L."/>
            <person name="Lai Q."/>
            <person name="Shao Z."/>
            <person name="Qian P."/>
        </authorList>
    </citation>
    <scope>NUCLEOTIDE SEQUENCE [LARGE SCALE GENOMIC DNA]</scope>
    <source>
        <strain evidence="2 3">MCCC 1A02656</strain>
    </source>
</reference>
<dbReference type="RefSeq" id="WP_067558801.1">
    <property type="nucleotide sequence ID" value="NZ_LPXN01000140.1"/>
</dbReference>
<keyword evidence="1" id="KW-0812">Transmembrane</keyword>
<sequence length="69" mass="7258">MTGMRLIGLVLLAVGAILLVFGHNASEAPVDQLSNALTGRYTEDTMWYIILGVVALVAGGGLALFGRRI</sequence>
<name>A0A154VRJ7_9PROT</name>